<dbReference type="Proteomes" id="UP000000366">
    <property type="component" value="Chromosome"/>
</dbReference>
<dbReference type="InterPro" id="IPR007044">
    <property type="entry name" value="Cyclodeamin/CycHdrlase"/>
</dbReference>
<dbReference type="RefSeq" id="WP_011830834.1">
    <property type="nucleotide sequence ID" value="NC_008825.1"/>
</dbReference>
<organism evidence="3 4">
    <name type="scientific">Methylibium petroleiphilum (strain ATCC BAA-1232 / LMG 22953 / PM1)</name>
    <dbReference type="NCBI Taxonomy" id="420662"/>
    <lineage>
        <taxon>Bacteria</taxon>
        <taxon>Pseudomonadati</taxon>
        <taxon>Pseudomonadota</taxon>
        <taxon>Betaproteobacteria</taxon>
        <taxon>Burkholderiales</taxon>
        <taxon>Sphaerotilaceae</taxon>
        <taxon>Methylibium</taxon>
    </lineage>
</organism>
<dbReference type="EMBL" id="CP000555">
    <property type="protein sequence ID" value="ABM96211.1"/>
    <property type="molecule type" value="Genomic_DNA"/>
</dbReference>
<dbReference type="Pfam" id="PF04961">
    <property type="entry name" value="FTCD_C"/>
    <property type="match status" value="1"/>
</dbReference>
<dbReference type="NCBIfam" id="NF045657">
    <property type="entry name" value="MthfCyhylaseFchA"/>
    <property type="match status" value="1"/>
</dbReference>
<evidence type="ECO:0000313" key="4">
    <source>
        <dbReference type="Proteomes" id="UP000000366"/>
    </source>
</evidence>
<dbReference type="InterPro" id="IPR054893">
    <property type="entry name" value="MthfCyhylase"/>
</dbReference>
<dbReference type="STRING" id="420662.Mpe_A3258"/>
<sequence>MNVIDDLTTSKFLDALASGNATPGGGSAAAIMGAMGAALVSMVANLTIGKKGYEAVETEMRQLLAESEALRVRLADMVAEDVAAFDTLMAAYKLPKASDDEKAARSAAIQAGLKLATEAPLACARACAEAVRLTERAVAHGNLNVISDVGVGVVAAWAALRSAALNVHINAPQIKDRAWADRALTELQGLLAECGPLSERVHDTVKAKLG</sequence>
<keyword evidence="4" id="KW-1185">Reference proteome</keyword>
<dbReference type="KEGG" id="mpt:Mpe_A3258"/>
<dbReference type="eggNOG" id="COG3404">
    <property type="taxonomic scope" value="Bacteria"/>
</dbReference>
<dbReference type="HOGENOM" id="CLU_088419_0_1_4"/>
<accession>A2SKX2</accession>
<feature type="coiled-coil region" evidence="1">
    <location>
        <begin position="53"/>
        <end position="80"/>
    </location>
</feature>
<dbReference type="GO" id="GO:0030412">
    <property type="term" value="F:formimidoyltetrahydrofolate cyclodeaminase activity"/>
    <property type="evidence" value="ECO:0007669"/>
    <property type="project" value="UniProtKB-EC"/>
</dbReference>
<proteinExistence type="predicted"/>
<dbReference type="InterPro" id="IPR036178">
    <property type="entry name" value="Formintransfe-cycloase-like_sf"/>
</dbReference>
<dbReference type="Gene3D" id="1.20.120.680">
    <property type="entry name" value="Formiminotetrahydrofolate cyclodeaminase monomer, up-and-down helical bundle"/>
    <property type="match status" value="1"/>
</dbReference>
<keyword evidence="1" id="KW-0175">Coiled coil</keyword>
<evidence type="ECO:0000259" key="2">
    <source>
        <dbReference type="Pfam" id="PF04961"/>
    </source>
</evidence>
<feature type="domain" description="Cyclodeaminase/cyclohydrolase" evidence="2">
    <location>
        <begin position="9"/>
        <end position="187"/>
    </location>
</feature>
<keyword evidence="3" id="KW-0456">Lyase</keyword>
<evidence type="ECO:0000256" key="1">
    <source>
        <dbReference type="SAM" id="Coils"/>
    </source>
</evidence>
<dbReference type="SUPFAM" id="SSF101262">
    <property type="entry name" value="Methenyltetrahydrofolate cyclohydrolase-like"/>
    <property type="match status" value="1"/>
</dbReference>
<evidence type="ECO:0000313" key="3">
    <source>
        <dbReference type="EMBL" id="ABM96211.1"/>
    </source>
</evidence>
<dbReference type="EC" id="4.3.1.4" evidence="3"/>
<gene>
    <name evidence="3" type="ordered locus">Mpe_A3258</name>
</gene>
<name>A2SKX2_METPP</name>
<protein>
    <submittedName>
        <fullName evidence="3">Formimidoyltetrahydrofolate cyclodeaminase</fullName>
        <ecNumber evidence="3">4.3.1.4</ecNumber>
    </submittedName>
</protein>
<dbReference type="AlphaFoldDB" id="A2SKX2"/>
<reference evidence="3 4" key="1">
    <citation type="journal article" date="2007" name="J. Bacteriol.">
        <title>Whole-genome analysis of the methyl tert-butyl ether-degrading beta-proteobacterium Methylibium petroleiphilum PM1.</title>
        <authorList>
            <person name="Kane S.R."/>
            <person name="Chakicherla A.Y."/>
            <person name="Chain P.S.G."/>
            <person name="Schmidt R."/>
            <person name="Shin M.W."/>
            <person name="Legler T.C."/>
            <person name="Scow K.M."/>
            <person name="Larimer F.W."/>
            <person name="Lucas S.M."/>
            <person name="Richardson P.M."/>
            <person name="Hristova K.R."/>
        </authorList>
    </citation>
    <scope>NUCLEOTIDE SEQUENCE [LARGE SCALE GENOMIC DNA]</scope>
    <source>
        <strain evidence="4">ATCC BAA-1232 / LMG 22953 / PM1</strain>
    </source>
</reference>